<dbReference type="SUPFAM" id="SSF52172">
    <property type="entry name" value="CheY-like"/>
    <property type="match status" value="1"/>
</dbReference>
<dbReference type="Pfam" id="PF00989">
    <property type="entry name" value="PAS"/>
    <property type="match status" value="1"/>
</dbReference>
<evidence type="ECO:0000259" key="9">
    <source>
        <dbReference type="PROSITE" id="PS50110"/>
    </source>
</evidence>
<dbReference type="InterPro" id="IPR036097">
    <property type="entry name" value="HisK_dim/P_sf"/>
</dbReference>
<feature type="transmembrane region" description="Helical" evidence="7">
    <location>
        <begin position="59"/>
        <end position="78"/>
    </location>
</feature>
<dbReference type="EC" id="2.7.13.3" evidence="2"/>
<evidence type="ECO:0000259" key="10">
    <source>
        <dbReference type="PROSITE" id="PS50112"/>
    </source>
</evidence>
<name>A0A480ASG0_9BURK</name>
<gene>
    <name evidence="12" type="ORF">AQPW35_07890</name>
</gene>
<dbReference type="PRINTS" id="PR00344">
    <property type="entry name" value="BCTRLSENSOR"/>
</dbReference>
<dbReference type="SMART" id="SM00388">
    <property type="entry name" value="HisKA"/>
    <property type="match status" value="1"/>
</dbReference>
<protein>
    <recommendedName>
        <fullName evidence="2">histidine kinase</fullName>
        <ecNumber evidence="2">2.7.13.3</ecNumber>
    </recommendedName>
</protein>
<proteinExistence type="predicted"/>
<feature type="domain" description="Response regulatory" evidence="9">
    <location>
        <begin position="882"/>
        <end position="999"/>
    </location>
</feature>
<comment type="catalytic activity">
    <reaction evidence="1">
        <text>ATP + protein L-histidine = ADP + protein N-phospho-L-histidine.</text>
        <dbReference type="EC" id="2.7.13.3"/>
    </reaction>
</comment>
<dbReference type="PROSITE" id="PS50109">
    <property type="entry name" value="HIS_KIN"/>
    <property type="match status" value="1"/>
</dbReference>
<dbReference type="GO" id="GO:0005886">
    <property type="term" value="C:plasma membrane"/>
    <property type="evidence" value="ECO:0007669"/>
    <property type="project" value="TreeGrafter"/>
</dbReference>
<evidence type="ECO:0000259" key="11">
    <source>
        <dbReference type="PROSITE" id="PS50113"/>
    </source>
</evidence>
<organism evidence="12 13">
    <name type="scientific">Pseudaquabacterium pictum</name>
    <dbReference type="NCBI Taxonomy" id="2315236"/>
    <lineage>
        <taxon>Bacteria</taxon>
        <taxon>Pseudomonadati</taxon>
        <taxon>Pseudomonadota</taxon>
        <taxon>Betaproteobacteria</taxon>
        <taxon>Burkholderiales</taxon>
        <taxon>Sphaerotilaceae</taxon>
        <taxon>Pseudaquabacterium</taxon>
    </lineage>
</organism>
<dbReference type="InterPro" id="IPR003594">
    <property type="entry name" value="HATPase_dom"/>
</dbReference>
<evidence type="ECO:0000259" key="8">
    <source>
        <dbReference type="PROSITE" id="PS50109"/>
    </source>
</evidence>
<dbReference type="EMBL" id="BJCL01000001">
    <property type="protein sequence ID" value="GCL61708.1"/>
    <property type="molecule type" value="Genomic_DNA"/>
</dbReference>
<dbReference type="InterPro" id="IPR004358">
    <property type="entry name" value="Sig_transdc_His_kin-like_C"/>
</dbReference>
<dbReference type="SMART" id="SM00448">
    <property type="entry name" value="REC"/>
    <property type="match status" value="1"/>
</dbReference>
<dbReference type="AlphaFoldDB" id="A0A480ASG0"/>
<keyword evidence="5" id="KW-0418">Kinase</keyword>
<feature type="domain" description="PAS" evidence="10">
    <location>
        <begin position="355"/>
        <end position="427"/>
    </location>
</feature>
<dbReference type="GO" id="GO:0009927">
    <property type="term" value="F:histidine phosphotransfer kinase activity"/>
    <property type="evidence" value="ECO:0007669"/>
    <property type="project" value="TreeGrafter"/>
</dbReference>
<feature type="transmembrane region" description="Helical" evidence="7">
    <location>
        <begin position="105"/>
        <end position="124"/>
    </location>
</feature>
<evidence type="ECO:0000313" key="13">
    <source>
        <dbReference type="Proteomes" id="UP000301751"/>
    </source>
</evidence>
<dbReference type="PANTHER" id="PTHR43047">
    <property type="entry name" value="TWO-COMPONENT HISTIDINE PROTEIN KINASE"/>
    <property type="match status" value="1"/>
</dbReference>
<dbReference type="NCBIfam" id="TIGR00229">
    <property type="entry name" value="sensory_box"/>
    <property type="match status" value="1"/>
</dbReference>
<feature type="transmembrane region" description="Helical" evidence="7">
    <location>
        <begin position="179"/>
        <end position="200"/>
    </location>
</feature>
<dbReference type="Pfam" id="PF00512">
    <property type="entry name" value="HisKA"/>
    <property type="match status" value="1"/>
</dbReference>
<dbReference type="PROSITE" id="PS50112">
    <property type="entry name" value="PAS"/>
    <property type="match status" value="1"/>
</dbReference>
<dbReference type="CDD" id="cd00130">
    <property type="entry name" value="PAS"/>
    <property type="match status" value="1"/>
</dbReference>
<keyword evidence="7" id="KW-0472">Membrane</keyword>
<dbReference type="SMART" id="SM00086">
    <property type="entry name" value="PAC"/>
    <property type="match status" value="2"/>
</dbReference>
<dbReference type="CDD" id="cd00082">
    <property type="entry name" value="HisKA"/>
    <property type="match status" value="1"/>
</dbReference>
<dbReference type="GO" id="GO:0006355">
    <property type="term" value="P:regulation of DNA-templated transcription"/>
    <property type="evidence" value="ECO:0007669"/>
    <property type="project" value="InterPro"/>
</dbReference>
<accession>A0A480ASG0</accession>
<dbReference type="InterPro" id="IPR003661">
    <property type="entry name" value="HisK_dim/P_dom"/>
</dbReference>
<dbReference type="RefSeq" id="WP_137731431.1">
    <property type="nucleotide sequence ID" value="NZ_BJCL01000001.1"/>
</dbReference>
<dbReference type="Pfam" id="PF12860">
    <property type="entry name" value="PAS_7"/>
    <property type="match status" value="2"/>
</dbReference>
<dbReference type="PROSITE" id="PS50110">
    <property type="entry name" value="RESPONSE_REGULATORY"/>
    <property type="match status" value="1"/>
</dbReference>
<feature type="domain" description="Histidine kinase" evidence="8">
    <location>
        <begin position="637"/>
        <end position="858"/>
    </location>
</feature>
<evidence type="ECO:0000256" key="3">
    <source>
        <dbReference type="ARBA" id="ARBA00022553"/>
    </source>
</evidence>
<dbReference type="Pfam" id="PF00072">
    <property type="entry name" value="Response_reg"/>
    <property type="match status" value="1"/>
</dbReference>
<keyword evidence="7" id="KW-1133">Transmembrane helix</keyword>
<dbReference type="Proteomes" id="UP000301751">
    <property type="component" value="Unassembled WGS sequence"/>
</dbReference>
<dbReference type="Gene3D" id="3.30.565.10">
    <property type="entry name" value="Histidine kinase-like ATPase, C-terminal domain"/>
    <property type="match status" value="1"/>
</dbReference>
<dbReference type="Gene3D" id="3.30.450.20">
    <property type="entry name" value="PAS domain"/>
    <property type="match status" value="3"/>
</dbReference>
<dbReference type="InterPro" id="IPR036890">
    <property type="entry name" value="HATPase_C_sf"/>
</dbReference>
<evidence type="ECO:0000256" key="5">
    <source>
        <dbReference type="ARBA" id="ARBA00022777"/>
    </source>
</evidence>
<dbReference type="InterPro" id="IPR035965">
    <property type="entry name" value="PAS-like_dom_sf"/>
</dbReference>
<dbReference type="SMART" id="SM00387">
    <property type="entry name" value="HATPase_c"/>
    <property type="match status" value="1"/>
</dbReference>
<keyword evidence="4" id="KW-0808">Transferase</keyword>
<keyword evidence="13" id="KW-1185">Reference proteome</keyword>
<dbReference type="SUPFAM" id="SSF47384">
    <property type="entry name" value="Homodimeric domain of signal transducing histidine kinase"/>
    <property type="match status" value="1"/>
</dbReference>
<dbReference type="InterPro" id="IPR001789">
    <property type="entry name" value="Sig_transdc_resp-reg_receiver"/>
</dbReference>
<reference evidence="13" key="1">
    <citation type="submission" date="2019-03" db="EMBL/GenBank/DDBJ databases">
        <title>Aquabacterium pictum sp.nov., the first bacteriochlorophyll a-containing freshwater bacterium in the genus Aquabacterium of the class Betaproteobacteria.</title>
        <authorList>
            <person name="Hirose S."/>
            <person name="Tank M."/>
            <person name="Hara E."/>
            <person name="Tamaki H."/>
            <person name="Takaichi S."/>
            <person name="Haruta S."/>
            <person name="Hanada S."/>
        </authorList>
    </citation>
    <scope>NUCLEOTIDE SEQUENCE [LARGE SCALE GENOMIC DNA]</scope>
    <source>
        <strain evidence="13">W35</strain>
    </source>
</reference>
<keyword evidence="3 6" id="KW-0597">Phosphoprotein</keyword>
<dbReference type="SUPFAM" id="SSF55874">
    <property type="entry name" value="ATPase domain of HSP90 chaperone/DNA topoisomerase II/histidine kinase"/>
    <property type="match status" value="1"/>
</dbReference>
<dbReference type="Gene3D" id="3.40.50.2300">
    <property type="match status" value="1"/>
</dbReference>
<dbReference type="CDD" id="cd16922">
    <property type="entry name" value="HATPase_EvgS-ArcB-TorS-like"/>
    <property type="match status" value="1"/>
</dbReference>
<dbReference type="InterPro" id="IPR013767">
    <property type="entry name" value="PAS_fold"/>
</dbReference>
<dbReference type="PANTHER" id="PTHR43047:SF72">
    <property type="entry name" value="OSMOSENSING HISTIDINE PROTEIN KINASE SLN1"/>
    <property type="match status" value="1"/>
</dbReference>
<comment type="caution">
    <text evidence="12">The sequence shown here is derived from an EMBL/GenBank/DDBJ whole genome shotgun (WGS) entry which is preliminary data.</text>
</comment>
<dbReference type="InterPro" id="IPR000014">
    <property type="entry name" value="PAS"/>
</dbReference>
<dbReference type="SUPFAM" id="SSF55785">
    <property type="entry name" value="PYP-like sensor domain (PAS domain)"/>
    <property type="match status" value="3"/>
</dbReference>
<sequence>MPSPQPSSLPAGVALQAEVDALRLRAHASGARLAAVASLAVAGLLLWTAQGQIPLPRLLAWLAALAGVLLGRVLLAAAQRRAQAPADVADAAVPLADQPRWLRRYRLSAAAHGLVWGLAAWLPVSLADPTLQSSLVFVMVGLVIAALTLTMFDQPAALLFAGPSLVLLLARLGSSSAPLAPTSALALVMGVLLLAILTLAGRRAERERRHLALAQRAGRASAQHVRDTQALLQQVFDHAGLGISVFDRDKRLRAWNDQVADLAGLPPAMLQPGVTLDTCVRHLADHGAFGPDSGAEGMAQRLHVLGAATPGVLRRRRPDGRLVEVRRNPLPDGGLVLFHVDITEREATRRAADEQQRMLALVLERTEQGFWYIDNDLRTTDANPAMCRMLGLERSQLLGRSIYEFVDAENRAVFDRGVALRAAGQAGGYEIALTRADGRLVHCFNNATPVFDAAGRKTGALGLFSDISAQRAAAEQVRQASAALAQKSRVLALTLDSLVQGVLNVDPEGRCTAWNRRFLELLRVPADLMDRRPQLVEVLAWQRSQDEFGAQFERMDDGGRFSVTSALRGMPVTSGHRYRRTRPDGTVLDVASYFADDGSLVRTFTDVTASVAAEQALIAARDEAEAANRAKSEFLSRMSHELRTPLNAILGFAQLLLADRDEPPGAGQRQRLDALVRGGQHLLALINDVLDVARIEGGNLQLTLQPVSLACLVPDALALVQPMAQDRGVVLAAPEGLQPGGPAVVADATRLRQVLLNLLSNAIKFNREGGEVRLRVIALAESGCVRLEVADQGAGIAPEQVPRLFQAFERLDMDGAVEGTGIGLALSRSLVALMHGTIGVDSTPGQGSVFWLQLPACSLLAGAPDSPLPALPAPAHASRARSVLYIEDNDVNQLLMEGMLAHRPGISLRLADLPETGLAMAVAEPPDLVLLDIQLPGIDGFEVLRRLRRHPGLVQVPVVAVSANAMPDDLAQARDAGFADYLTKPVDMARLLALVDRLLAGGDAQAGR</sequence>
<dbReference type="PROSITE" id="PS50113">
    <property type="entry name" value="PAC"/>
    <property type="match status" value="1"/>
</dbReference>
<dbReference type="Pfam" id="PF02518">
    <property type="entry name" value="HATPase_c"/>
    <property type="match status" value="1"/>
</dbReference>
<evidence type="ECO:0000256" key="1">
    <source>
        <dbReference type="ARBA" id="ARBA00000085"/>
    </source>
</evidence>
<evidence type="ECO:0000256" key="4">
    <source>
        <dbReference type="ARBA" id="ARBA00022679"/>
    </source>
</evidence>
<feature type="transmembrane region" description="Helical" evidence="7">
    <location>
        <begin position="130"/>
        <end position="149"/>
    </location>
</feature>
<evidence type="ECO:0000256" key="7">
    <source>
        <dbReference type="SAM" id="Phobius"/>
    </source>
</evidence>
<dbReference type="InterPro" id="IPR000700">
    <property type="entry name" value="PAS-assoc_C"/>
</dbReference>
<dbReference type="InterPro" id="IPR011006">
    <property type="entry name" value="CheY-like_superfamily"/>
</dbReference>
<dbReference type="OrthoDB" id="8552871at2"/>
<dbReference type="Gene3D" id="1.10.287.130">
    <property type="match status" value="1"/>
</dbReference>
<evidence type="ECO:0000256" key="6">
    <source>
        <dbReference type="PROSITE-ProRule" id="PRU00169"/>
    </source>
</evidence>
<evidence type="ECO:0000313" key="12">
    <source>
        <dbReference type="EMBL" id="GCL61708.1"/>
    </source>
</evidence>
<evidence type="ECO:0000256" key="2">
    <source>
        <dbReference type="ARBA" id="ARBA00012438"/>
    </source>
</evidence>
<dbReference type="SMART" id="SM00091">
    <property type="entry name" value="PAS"/>
    <property type="match status" value="3"/>
</dbReference>
<dbReference type="InterPro" id="IPR001610">
    <property type="entry name" value="PAC"/>
</dbReference>
<keyword evidence="7" id="KW-0812">Transmembrane</keyword>
<dbReference type="InterPro" id="IPR005467">
    <property type="entry name" value="His_kinase_dom"/>
</dbReference>
<feature type="domain" description="PAC" evidence="11">
    <location>
        <begin position="427"/>
        <end position="479"/>
    </location>
</feature>
<feature type="modified residue" description="4-aspartylphosphate" evidence="6">
    <location>
        <position position="932"/>
    </location>
</feature>
<dbReference type="GO" id="GO:0000155">
    <property type="term" value="F:phosphorelay sensor kinase activity"/>
    <property type="evidence" value="ECO:0007669"/>
    <property type="project" value="InterPro"/>
</dbReference>